<dbReference type="AlphaFoldDB" id="A0A061H6Y2"/>
<accession>A0A061H6Y2</accession>
<evidence type="ECO:0000313" key="2">
    <source>
        <dbReference type="EMBL" id="EPQ28373.1"/>
    </source>
</evidence>
<gene>
    <name evidence="2" type="ORF">PFL1_04200</name>
</gene>
<protein>
    <recommendedName>
        <fullName evidence="4">EthD domain-containing protein</fullName>
    </recommendedName>
</protein>
<dbReference type="eggNOG" id="ENOG502S7G9">
    <property type="taxonomic scope" value="Eukaryota"/>
</dbReference>
<organism evidence="2 3">
    <name type="scientific">Pseudozyma flocculosa PF-1</name>
    <dbReference type="NCBI Taxonomy" id="1277687"/>
    <lineage>
        <taxon>Eukaryota</taxon>
        <taxon>Fungi</taxon>
        <taxon>Dikarya</taxon>
        <taxon>Basidiomycota</taxon>
        <taxon>Ustilaginomycotina</taxon>
        <taxon>Ustilaginomycetes</taxon>
        <taxon>Ustilaginales</taxon>
        <taxon>Ustilaginaceae</taxon>
        <taxon>Pseudozyma</taxon>
    </lineage>
</organism>
<evidence type="ECO:0008006" key="4">
    <source>
        <dbReference type="Google" id="ProtNLM"/>
    </source>
</evidence>
<dbReference type="HOGENOM" id="CLU_073903_0_0_1"/>
<feature type="region of interest" description="Disordered" evidence="1">
    <location>
        <begin position="1"/>
        <end position="29"/>
    </location>
</feature>
<dbReference type="Proteomes" id="UP000053664">
    <property type="component" value="Unassembled WGS sequence"/>
</dbReference>
<dbReference type="GeneID" id="19318306"/>
<dbReference type="EMBL" id="KE361635">
    <property type="protein sequence ID" value="EPQ28373.1"/>
    <property type="molecule type" value="Genomic_DNA"/>
</dbReference>
<sequence length="326" mass="36988">MVSLSVAPDHHPPSFKQQQQQQQPRSAFSPCSPLAIYTSIAKTNGTMSAPTTASKFSADDSGLLIVFMEPGKDVSLDEFHEWYGNEHIPLRLESLPEFRSAARYKVTGAVFPTNAVSTSEVKAPGWAAMYTISSNAIFADRAYTRLRDERSAREADIFARIAVVDRRAYRLVYDSDLDARIHSPARHNLRPQTKDEIERESRYVVAHGVETDDAQEYAKWFDEEHAFLLSKVPGWTRSRRFELVDNGVVGHAADKQGRDAKEVPKFLAVHEYTNDQPESTQEYKAACDTEWRARAMGPNGERIVKRERKTMQLFRAYDPISAMQEK</sequence>
<dbReference type="RefSeq" id="XP_007879914.1">
    <property type="nucleotide sequence ID" value="XM_007881723.1"/>
</dbReference>
<proteinExistence type="predicted"/>
<dbReference type="KEGG" id="pfp:PFL1_04200"/>
<reference evidence="2 3" key="1">
    <citation type="journal article" date="2013" name="Plant Cell">
        <title>The transition from a phytopathogenic smut ancestor to an anamorphic biocontrol agent deciphered by comparative whole-genome analysis.</title>
        <authorList>
            <person name="Lefebvre F."/>
            <person name="Joly D.L."/>
            <person name="Labbe C."/>
            <person name="Teichmann B."/>
            <person name="Linning R."/>
            <person name="Belzile F."/>
            <person name="Bakkeren G."/>
            <person name="Belanger R.R."/>
        </authorList>
    </citation>
    <scope>NUCLEOTIDE SEQUENCE [LARGE SCALE GENOMIC DNA]</scope>
    <source>
        <strain evidence="2 3">PF-1</strain>
    </source>
</reference>
<evidence type="ECO:0000256" key="1">
    <source>
        <dbReference type="SAM" id="MobiDB-lite"/>
    </source>
</evidence>
<name>A0A061H6Y2_9BASI</name>
<dbReference type="SUPFAM" id="SSF54909">
    <property type="entry name" value="Dimeric alpha+beta barrel"/>
    <property type="match status" value="1"/>
</dbReference>
<evidence type="ECO:0000313" key="3">
    <source>
        <dbReference type="Proteomes" id="UP000053664"/>
    </source>
</evidence>
<dbReference type="OrthoDB" id="2851338at2759"/>
<dbReference type="InterPro" id="IPR011008">
    <property type="entry name" value="Dimeric_a/b-barrel"/>
</dbReference>